<organism evidence="2 3">
    <name type="scientific">Rhodoblastus acidophilus</name>
    <name type="common">Rhodopseudomonas acidophila</name>
    <dbReference type="NCBI Taxonomy" id="1074"/>
    <lineage>
        <taxon>Bacteria</taxon>
        <taxon>Pseudomonadati</taxon>
        <taxon>Pseudomonadota</taxon>
        <taxon>Alphaproteobacteria</taxon>
        <taxon>Hyphomicrobiales</taxon>
        <taxon>Rhodoblastaceae</taxon>
        <taxon>Rhodoblastus</taxon>
    </lineage>
</organism>
<dbReference type="InterPro" id="IPR023631">
    <property type="entry name" value="Amidase_dom"/>
</dbReference>
<dbReference type="PANTHER" id="PTHR43372">
    <property type="entry name" value="FATTY-ACID AMIDE HYDROLASE"/>
    <property type="match status" value="1"/>
</dbReference>
<dbReference type="GO" id="GO:0012505">
    <property type="term" value="C:endomembrane system"/>
    <property type="evidence" value="ECO:0007669"/>
    <property type="project" value="TreeGrafter"/>
</dbReference>
<comment type="caution">
    <text evidence="2">The sequence shown here is derived from an EMBL/GenBank/DDBJ whole genome shotgun (WGS) entry which is preliminary data.</text>
</comment>
<dbReference type="Proteomes" id="UP000439113">
    <property type="component" value="Unassembled WGS sequence"/>
</dbReference>
<evidence type="ECO:0000313" key="3">
    <source>
        <dbReference type="Proteomes" id="UP000439113"/>
    </source>
</evidence>
<dbReference type="Pfam" id="PF01425">
    <property type="entry name" value="Amidase"/>
    <property type="match status" value="1"/>
</dbReference>
<sequence>MRSCPRGHEPDLTDFTDLDEAFFAAPALAWRDALRKRDFSASELFDALWGRVMERNPPLNALIAWDESFARRAAEESDRRLARRDGLPLDGLPLSIKDSFAVTGMPTTCGAEELADFFAEEDALAVARLRAAGAIIFAKSNVPRLTGDFQTHNVLFDATSNPWDLSRSPGGSSGGAAAAVAAGFCAFELGSDLGGSIRWPAHSCGVYGLKTSWSQVPMLGHIPPLPSIKLKNPPDMGVAGPMARSARDLELALSIIAGPINAAGPAFLQKPRRRAPKDWRIALWLEPGFAPVDPEVEQGVLRAADLFREAGARIEPEKPDFSLAEALEIYALLNFAIGFAGSPPKAREEAMAQAGDSEWSALRARAARMDAGAYADLTTRRAAIKRAFAAFFERWDAILCPPAPCLAIEHDFSPDPFARRLALRGGDLPYHDLLKWACLAALAHLPAAVAPMPPGPSGLPRGAQIICPYDEDRSAIALAQILEEAGPRFLAPPFPFGTGGETPA</sequence>
<accession>A0A6N8DN11</accession>
<dbReference type="AlphaFoldDB" id="A0A6N8DN11"/>
<dbReference type="InterPro" id="IPR036928">
    <property type="entry name" value="AS_sf"/>
</dbReference>
<protein>
    <submittedName>
        <fullName evidence="2">Amidase</fullName>
    </submittedName>
</protein>
<dbReference type="Gene3D" id="3.90.1300.10">
    <property type="entry name" value="Amidase signature (AS) domain"/>
    <property type="match status" value="1"/>
</dbReference>
<evidence type="ECO:0000313" key="2">
    <source>
        <dbReference type="EMBL" id="MTV31920.1"/>
    </source>
</evidence>
<feature type="domain" description="Amidase" evidence="1">
    <location>
        <begin position="46"/>
        <end position="472"/>
    </location>
</feature>
<dbReference type="InterPro" id="IPR052739">
    <property type="entry name" value="FAAH2"/>
</dbReference>
<proteinExistence type="predicted"/>
<dbReference type="SUPFAM" id="SSF75304">
    <property type="entry name" value="Amidase signature (AS) enzymes"/>
    <property type="match status" value="1"/>
</dbReference>
<reference evidence="2 3" key="1">
    <citation type="submission" date="2019-11" db="EMBL/GenBank/DDBJ databases">
        <title>Whole-genome sequence of a Rhodoblastus acidophilus DSM 142.</title>
        <authorList>
            <person name="Kyndt J.A."/>
            <person name="Meyer T.E."/>
        </authorList>
    </citation>
    <scope>NUCLEOTIDE SEQUENCE [LARGE SCALE GENOMIC DNA]</scope>
    <source>
        <strain evidence="2 3">DSM 142</strain>
    </source>
</reference>
<gene>
    <name evidence="2" type="ORF">GJ654_13080</name>
</gene>
<dbReference type="PANTHER" id="PTHR43372:SF4">
    <property type="entry name" value="FATTY-ACID AMIDE HYDROLASE 2"/>
    <property type="match status" value="1"/>
</dbReference>
<evidence type="ECO:0000259" key="1">
    <source>
        <dbReference type="Pfam" id="PF01425"/>
    </source>
</evidence>
<dbReference type="EMBL" id="WNKS01000012">
    <property type="protein sequence ID" value="MTV31920.1"/>
    <property type="molecule type" value="Genomic_DNA"/>
</dbReference>
<name>A0A6N8DN11_RHOAC</name>